<evidence type="ECO:0000256" key="3">
    <source>
        <dbReference type="ARBA" id="ARBA00022692"/>
    </source>
</evidence>
<evidence type="ECO:0000256" key="6">
    <source>
        <dbReference type="RuleBase" id="RU363032"/>
    </source>
</evidence>
<keyword evidence="9" id="KW-1185">Reference proteome</keyword>
<dbReference type="PROSITE" id="PS50928">
    <property type="entry name" value="ABC_TM1"/>
    <property type="match status" value="1"/>
</dbReference>
<organism evidence="8 9">
    <name type="scientific">Bacillus wiedmannii</name>
    <dbReference type="NCBI Taxonomy" id="1890302"/>
    <lineage>
        <taxon>Bacteria</taxon>
        <taxon>Bacillati</taxon>
        <taxon>Bacillota</taxon>
        <taxon>Bacilli</taxon>
        <taxon>Bacillales</taxon>
        <taxon>Bacillaceae</taxon>
        <taxon>Bacillus</taxon>
        <taxon>Bacillus cereus group</taxon>
    </lineage>
</organism>
<comment type="subcellular location">
    <subcellularLocation>
        <location evidence="6">Cell membrane</location>
        <topology evidence="6">Multi-pass membrane protein</topology>
    </subcellularLocation>
    <subcellularLocation>
        <location evidence="1">Membrane</location>
        <topology evidence="1">Multi-pass membrane protein</topology>
    </subcellularLocation>
</comment>
<dbReference type="SUPFAM" id="SSF161098">
    <property type="entry name" value="MetI-like"/>
    <property type="match status" value="1"/>
</dbReference>
<dbReference type="PANTHER" id="PTHR43839:SF3">
    <property type="entry name" value="OLIGOPEPTIDE ABC TRANSPORTER, PERMEASE PROTEIN"/>
    <property type="match status" value="1"/>
</dbReference>
<evidence type="ECO:0000313" key="9">
    <source>
        <dbReference type="Proteomes" id="UP000239236"/>
    </source>
</evidence>
<keyword evidence="5 6" id="KW-0472">Membrane</keyword>
<protein>
    <submittedName>
        <fullName evidence="8">Peptide ABC transporter permease</fullName>
    </submittedName>
</protein>
<proteinExistence type="inferred from homology"/>
<dbReference type="InterPro" id="IPR000515">
    <property type="entry name" value="MetI-like"/>
</dbReference>
<comment type="similarity">
    <text evidence="6">Belongs to the binding-protein-dependent transport system permease family.</text>
</comment>
<feature type="transmembrane region" description="Helical" evidence="6">
    <location>
        <begin position="274"/>
        <end position="293"/>
    </location>
</feature>
<feature type="transmembrane region" description="Helical" evidence="6">
    <location>
        <begin position="12"/>
        <end position="34"/>
    </location>
</feature>
<evidence type="ECO:0000259" key="7">
    <source>
        <dbReference type="PROSITE" id="PS50928"/>
    </source>
</evidence>
<feature type="transmembrane region" description="Helical" evidence="6">
    <location>
        <begin position="84"/>
        <end position="108"/>
    </location>
</feature>
<dbReference type="Proteomes" id="UP000239236">
    <property type="component" value="Unassembled WGS sequence"/>
</dbReference>
<feature type="transmembrane region" description="Helical" evidence="6">
    <location>
        <begin position="115"/>
        <end position="137"/>
    </location>
</feature>
<dbReference type="CDD" id="cd06261">
    <property type="entry name" value="TM_PBP2"/>
    <property type="match status" value="1"/>
</dbReference>
<accession>A0ABX5DNZ0</accession>
<gene>
    <name evidence="8" type="ORF">C6357_20235</name>
</gene>
<feature type="domain" description="ABC transmembrane type-1" evidence="7">
    <location>
        <begin position="86"/>
        <end position="287"/>
    </location>
</feature>
<evidence type="ECO:0000313" key="8">
    <source>
        <dbReference type="EMBL" id="PRT38073.1"/>
    </source>
</evidence>
<sequence>MCNMWQVVKRDVRFWIGITFLSILMIVSIGYTVFFDGNIRELTMMYNEKGELEAAPFSPSSKFWFGSDVKGRDLVQLIIEGAKWTVGASIIIAILRVIVGGGVGLLLGMYGKRSFPVISSFFDPFSIVPMVMISYFMLNEVLTFDSGAEVVPLYLRVAFQIIVLVCLAVPTVMLYVAQEVKRIKKEEFMLAATVLGGSKWQRLKRHIWPHMLPPFLLLVAQQFVSTLLLLLHLGLLQLFFGGTITFSGMDPDSVTKEWTGLIGQNFRHLTTHTWIVLIPIAFYSMTILAGNLVSNSMQDAIKLGNVKIPKSKDKGVKEEKRIQTNVNDFSFYREIQK</sequence>
<dbReference type="InterPro" id="IPR035906">
    <property type="entry name" value="MetI-like_sf"/>
</dbReference>
<feature type="transmembrane region" description="Helical" evidence="6">
    <location>
        <begin position="157"/>
        <end position="177"/>
    </location>
</feature>
<evidence type="ECO:0000256" key="5">
    <source>
        <dbReference type="ARBA" id="ARBA00023136"/>
    </source>
</evidence>
<evidence type="ECO:0000256" key="1">
    <source>
        <dbReference type="ARBA" id="ARBA00004141"/>
    </source>
</evidence>
<dbReference type="PANTHER" id="PTHR43839">
    <property type="entry name" value="OPPC IN A BINDING PROTEIN-DEPENDENT TRANSPORT SYSTEM"/>
    <property type="match status" value="1"/>
</dbReference>
<dbReference type="Gene3D" id="1.10.3720.10">
    <property type="entry name" value="MetI-like"/>
    <property type="match status" value="1"/>
</dbReference>
<keyword evidence="3 6" id="KW-0812">Transmembrane</keyword>
<name>A0ABX5DNZ0_9BACI</name>
<dbReference type="Pfam" id="PF00528">
    <property type="entry name" value="BPD_transp_1"/>
    <property type="match status" value="1"/>
</dbReference>
<feature type="transmembrane region" description="Helical" evidence="6">
    <location>
        <begin position="215"/>
        <end position="240"/>
    </location>
</feature>
<keyword evidence="2 6" id="KW-0813">Transport</keyword>
<comment type="caution">
    <text evidence="8">The sequence shown here is derived from an EMBL/GenBank/DDBJ whole genome shotgun (WGS) entry which is preliminary data.</text>
</comment>
<keyword evidence="4 6" id="KW-1133">Transmembrane helix</keyword>
<dbReference type="EMBL" id="PVRR01000005">
    <property type="protein sequence ID" value="PRT38073.1"/>
    <property type="molecule type" value="Genomic_DNA"/>
</dbReference>
<evidence type="ECO:0000256" key="2">
    <source>
        <dbReference type="ARBA" id="ARBA00022448"/>
    </source>
</evidence>
<reference evidence="8 9" key="1">
    <citation type="submission" date="2018-03" db="EMBL/GenBank/DDBJ databases">
        <title>Genotypic and phenotypic analysis of antagonistic Bacillus spp. isolated from rhizosphere soil of plants in Tibet.</title>
        <authorList>
            <person name="Borriss R."/>
            <person name="Lasch P."/>
            <person name="Wu L."/>
            <person name="Wu H."/>
            <person name="Gao X."/>
        </authorList>
    </citation>
    <scope>NUCLEOTIDE SEQUENCE [LARGE SCALE GENOMIC DNA]</scope>
    <source>
        <strain evidence="8 9">NMSW16</strain>
    </source>
</reference>
<evidence type="ECO:0000256" key="4">
    <source>
        <dbReference type="ARBA" id="ARBA00022989"/>
    </source>
</evidence>